<dbReference type="InterPro" id="IPR048999">
    <property type="entry name" value="STT3-PglB_core"/>
</dbReference>
<evidence type="ECO:0000256" key="1">
    <source>
        <dbReference type="SAM" id="Phobius"/>
    </source>
</evidence>
<protein>
    <submittedName>
        <fullName evidence="3">Oligosaccharyl transferase STT3 subunit</fullName>
    </submittedName>
</protein>
<dbReference type="KEGG" id="ddn:DND132_0208"/>
<dbReference type="GO" id="GO:0016740">
    <property type="term" value="F:transferase activity"/>
    <property type="evidence" value="ECO:0007669"/>
    <property type="project" value="UniProtKB-KW"/>
</dbReference>
<feature type="transmembrane region" description="Helical" evidence="1">
    <location>
        <begin position="95"/>
        <end position="117"/>
    </location>
</feature>
<dbReference type="Pfam" id="PF21436">
    <property type="entry name" value="STT3-PglB_core"/>
    <property type="match status" value="1"/>
</dbReference>
<feature type="transmembrane region" description="Helical" evidence="1">
    <location>
        <begin position="332"/>
        <end position="353"/>
    </location>
</feature>
<feature type="transmembrane region" description="Helical" evidence="1">
    <location>
        <begin position="123"/>
        <end position="141"/>
    </location>
</feature>
<dbReference type="RefSeq" id="WP_014320853.1">
    <property type="nucleotide sequence ID" value="NC_016803.1"/>
</dbReference>
<feature type="transmembrane region" description="Helical" evidence="1">
    <location>
        <begin position="61"/>
        <end position="83"/>
    </location>
</feature>
<dbReference type="Proteomes" id="UP000007845">
    <property type="component" value="Chromosome"/>
</dbReference>
<organism evidence="3 4">
    <name type="scientific">Pseudodesulfovibrio mercurii</name>
    <dbReference type="NCBI Taxonomy" id="641491"/>
    <lineage>
        <taxon>Bacteria</taxon>
        <taxon>Pseudomonadati</taxon>
        <taxon>Thermodesulfobacteriota</taxon>
        <taxon>Desulfovibrionia</taxon>
        <taxon>Desulfovibrionales</taxon>
        <taxon>Desulfovibrionaceae</taxon>
    </lineage>
</organism>
<feature type="domain" description="STT3/PglB/AglB core" evidence="2">
    <location>
        <begin position="414"/>
        <end position="468"/>
    </location>
</feature>
<keyword evidence="3" id="KW-0808">Transferase</keyword>
<feature type="transmembrane region" description="Helical" evidence="1">
    <location>
        <begin position="284"/>
        <end position="303"/>
    </location>
</feature>
<dbReference type="Gene3D" id="3.40.1380.40">
    <property type="match status" value="1"/>
</dbReference>
<evidence type="ECO:0000313" key="3">
    <source>
        <dbReference type="EMBL" id="EGB13425.1"/>
    </source>
</evidence>
<dbReference type="OrthoDB" id="9796223at2"/>
<evidence type="ECO:0000259" key="2">
    <source>
        <dbReference type="Pfam" id="PF21436"/>
    </source>
</evidence>
<dbReference type="AlphaFoldDB" id="F0JDY5"/>
<keyword evidence="1" id="KW-0812">Transmembrane</keyword>
<dbReference type="HOGENOM" id="CLU_410351_0_0_7"/>
<accession>F0JDY5</accession>
<proteinExistence type="predicted"/>
<name>F0JDY5_9BACT</name>
<evidence type="ECO:0000313" key="4">
    <source>
        <dbReference type="Proteomes" id="UP000007845"/>
    </source>
</evidence>
<dbReference type="STRING" id="641491.DND132_0208"/>
<feature type="transmembrane region" description="Helical" evidence="1">
    <location>
        <begin position="310"/>
        <end position="326"/>
    </location>
</feature>
<dbReference type="eggNOG" id="COG1287">
    <property type="taxonomic scope" value="Bacteria"/>
</dbReference>
<gene>
    <name evidence="3" type="ORF">DND132_0208</name>
</gene>
<sequence length="669" mass="72994">MGQSTPNRTALAGLCALAVGVLLNFLLAEHHAGLLQAAGCRVDGVMAVTNNDGYYHLNHARLFAAQGTPLAGLWSGSMLLSRLLAFLGGTDIPSLLAASAPLGPILGLTMLLAVLPWAMDTKAPAVAVLAPLLALLSPYWIDRTHLGAVDTDALAPFLAYASLYCVMRLSIPSRRLAWAAGYAALLVLQWLWWKPGAFLAAGFLGCHLLHWPRQRGDATVKLTLLAAIACATALALARVWPFADWYDYTVAHISLAFGGAEGALLSNAIMELHPLTLAELGDRTLGSAWLLLLLPPGFILYAWRFGWKSLFLLLPGAAFGIFALLSRRFIPFFVPAAALLTVYCAVEVCRLLAARMDAAASGWKLGRYGALAVFTVLLFSGAGAKAVEYAPESYFSSPDFTLAREMKQAFPQDTLIWTWWDYGYFYQFLTGMPVYFDGGSQTDASCFVAAYPLMQSDQRTAARWIRYFASHRDAALDLSRRGKQWPQYVTELMAGMREKTNGTLSVALCLPARVYTTVGYLYAFAHVFDEHPPAVANHLDLFEKGDFRHDRDAGAVVVPQAVMDKGYTGFGSVLDLTGKEPAQFDFAALPDPYLTHSGNTDFLAVTDRAVVRSVLFRLLGQYRADPTFFEPVRAFGLHTGGLWRVVDTDENALHTPGAREETNLQSNKS</sequence>
<reference evidence="3 4" key="1">
    <citation type="journal article" date="2011" name="J. Bacteriol.">
        <title>Genome sequence of the mercury-methylating strain Desulfovibrio desulfuricans ND132.</title>
        <authorList>
            <person name="Brown S.D."/>
            <person name="Gilmour C.C."/>
            <person name="Kucken A.M."/>
            <person name="Wall J.D."/>
            <person name="Elias D.A."/>
            <person name="Brandt C.C."/>
            <person name="Podar M."/>
            <person name="Chertkov O."/>
            <person name="Held B."/>
            <person name="Bruce D.C."/>
            <person name="Detter J.C."/>
            <person name="Tapia R."/>
            <person name="Han C.S."/>
            <person name="Goodwin L.A."/>
            <person name="Cheng J.F."/>
            <person name="Pitluck S."/>
            <person name="Woyke T."/>
            <person name="Mikhailova N."/>
            <person name="Ivanova N.N."/>
            <person name="Han J."/>
            <person name="Lucas S."/>
            <person name="Lapidus A.L."/>
            <person name="Land M.L."/>
            <person name="Hauser L.J."/>
            <person name="Palumbo A.V."/>
        </authorList>
    </citation>
    <scope>NUCLEOTIDE SEQUENCE [LARGE SCALE GENOMIC DNA]</scope>
    <source>
        <strain evidence="3 4">ND132</strain>
    </source>
</reference>
<feature type="transmembrane region" description="Helical" evidence="1">
    <location>
        <begin position="222"/>
        <end position="240"/>
    </location>
</feature>
<keyword evidence="1" id="KW-1133">Transmembrane helix</keyword>
<keyword evidence="1" id="KW-0472">Membrane</keyword>
<feature type="transmembrane region" description="Helical" evidence="1">
    <location>
        <begin position="365"/>
        <end position="384"/>
    </location>
</feature>
<dbReference type="EMBL" id="CP003220">
    <property type="protein sequence ID" value="EGB13425.1"/>
    <property type="molecule type" value="Genomic_DNA"/>
</dbReference>
<keyword evidence="4" id="KW-1185">Reference proteome</keyword>